<dbReference type="GO" id="GO:0015833">
    <property type="term" value="P:peptide transport"/>
    <property type="evidence" value="ECO:0007669"/>
    <property type="project" value="TreeGrafter"/>
</dbReference>
<feature type="signal peptide" evidence="5">
    <location>
        <begin position="1"/>
        <end position="30"/>
    </location>
</feature>
<evidence type="ECO:0000256" key="2">
    <source>
        <dbReference type="ARBA" id="ARBA00022448"/>
    </source>
</evidence>
<gene>
    <name evidence="7" type="ORF">Raf01_20640</name>
</gene>
<evidence type="ECO:0000313" key="8">
    <source>
        <dbReference type="Proteomes" id="UP000642748"/>
    </source>
</evidence>
<evidence type="ECO:0000259" key="6">
    <source>
        <dbReference type="Pfam" id="PF00496"/>
    </source>
</evidence>
<dbReference type="GO" id="GO:1904680">
    <property type="term" value="F:peptide transmembrane transporter activity"/>
    <property type="evidence" value="ECO:0007669"/>
    <property type="project" value="TreeGrafter"/>
</dbReference>
<evidence type="ECO:0000256" key="3">
    <source>
        <dbReference type="ARBA" id="ARBA00022729"/>
    </source>
</evidence>
<dbReference type="GO" id="GO:0042597">
    <property type="term" value="C:periplasmic space"/>
    <property type="evidence" value="ECO:0007669"/>
    <property type="project" value="UniProtKB-ARBA"/>
</dbReference>
<evidence type="ECO:0000256" key="4">
    <source>
        <dbReference type="SAM" id="MobiDB-lite"/>
    </source>
</evidence>
<dbReference type="PANTHER" id="PTHR30290">
    <property type="entry name" value="PERIPLASMIC BINDING COMPONENT OF ABC TRANSPORTER"/>
    <property type="match status" value="1"/>
</dbReference>
<feature type="compositionally biased region" description="Polar residues" evidence="4">
    <location>
        <begin position="187"/>
        <end position="205"/>
    </location>
</feature>
<dbReference type="Pfam" id="PF00496">
    <property type="entry name" value="SBP_bac_5"/>
    <property type="match status" value="1"/>
</dbReference>
<dbReference type="GO" id="GO:0043190">
    <property type="term" value="C:ATP-binding cassette (ABC) transporter complex"/>
    <property type="evidence" value="ECO:0007669"/>
    <property type="project" value="InterPro"/>
</dbReference>
<keyword evidence="8" id="KW-1185">Reference proteome</keyword>
<dbReference type="AlphaFoldDB" id="A0A8J3QPK4"/>
<sequence length="516" mass="54244">MKLRTALSSPVSRCLAVVAAAGLLASACSSGSNSNSSSGAGGGTLVVGYTADPNTLDPWRATQFQAAHMLEQVYGTLTQLDTNMNVQPGLAASWQYSDDNKTLTLHLRQGVKFQDGQAFSSADVKSSLDRLRDPATAAVAASYIASVQSVDAPDANTAVLHLSTPDAGLLAGLATVNLAMLSKDNTEQQVSQKPNGTGPFSYTTRAPNQSVSLKANPDYWGGKPKVAALQFRIIPDESSVVSAMQSGNVNFAVLNDPTVAKTAQGSGLTLNKTPDLAYHALQLNSRKAPLNNLNVRLAMQCAISRQQVIDTAALGEGTPIGPITSPAFKSDPNSQPCATQDVAKAKTLLSQAGFPNGLTINTIVSTGLYATSVNEAQNLQSQLKAVGITLKLQTLDSAAYVDAWKAGNFTAALALNGGSPDPDGMYGRYFTSTGNLNKVAGYSSPQLDQLFAQGKSTTDPAQRKQIYTQISNNLVDNAAWIWLFSSYDYTAMTKSVSGFTPMPNGSLINLWKTSLG</sequence>
<dbReference type="PIRSF" id="PIRSF002741">
    <property type="entry name" value="MppA"/>
    <property type="match status" value="1"/>
</dbReference>
<dbReference type="Gene3D" id="3.90.76.10">
    <property type="entry name" value="Dipeptide-binding Protein, Domain 1"/>
    <property type="match status" value="1"/>
</dbReference>
<evidence type="ECO:0000256" key="1">
    <source>
        <dbReference type="ARBA" id="ARBA00005695"/>
    </source>
</evidence>
<dbReference type="Gene3D" id="3.40.190.10">
    <property type="entry name" value="Periplasmic binding protein-like II"/>
    <property type="match status" value="1"/>
</dbReference>
<feature type="chain" id="PRO_5038350400" evidence="5">
    <location>
        <begin position="31"/>
        <end position="516"/>
    </location>
</feature>
<protein>
    <submittedName>
        <fullName evidence="7">ABC transporter substrate-binding protein</fullName>
    </submittedName>
</protein>
<evidence type="ECO:0000256" key="5">
    <source>
        <dbReference type="SAM" id="SignalP"/>
    </source>
</evidence>
<dbReference type="RefSeq" id="WP_203917568.1">
    <property type="nucleotide sequence ID" value="NZ_BONZ01000018.1"/>
</dbReference>
<dbReference type="InterPro" id="IPR030678">
    <property type="entry name" value="Peptide/Ni-bd"/>
</dbReference>
<dbReference type="PANTHER" id="PTHR30290:SF9">
    <property type="entry name" value="OLIGOPEPTIDE-BINDING PROTEIN APPA"/>
    <property type="match status" value="1"/>
</dbReference>
<feature type="domain" description="Solute-binding protein family 5" evidence="6">
    <location>
        <begin position="85"/>
        <end position="435"/>
    </location>
</feature>
<comment type="caution">
    <text evidence="7">The sequence shown here is derived from an EMBL/GenBank/DDBJ whole genome shotgun (WGS) entry which is preliminary data.</text>
</comment>
<comment type="similarity">
    <text evidence="1">Belongs to the bacterial solute-binding protein 5 family.</text>
</comment>
<dbReference type="InterPro" id="IPR000914">
    <property type="entry name" value="SBP_5_dom"/>
</dbReference>
<dbReference type="Gene3D" id="3.10.105.10">
    <property type="entry name" value="Dipeptide-binding Protein, Domain 3"/>
    <property type="match status" value="1"/>
</dbReference>
<name>A0A8J3QPK4_9ACTN</name>
<dbReference type="EMBL" id="BONZ01000018">
    <property type="protein sequence ID" value="GIH13892.1"/>
    <property type="molecule type" value="Genomic_DNA"/>
</dbReference>
<reference evidence="7" key="1">
    <citation type="submission" date="2021-01" db="EMBL/GenBank/DDBJ databases">
        <title>Whole genome shotgun sequence of Rugosimonospora africana NBRC 104875.</title>
        <authorList>
            <person name="Komaki H."/>
            <person name="Tamura T."/>
        </authorList>
    </citation>
    <scope>NUCLEOTIDE SEQUENCE</scope>
    <source>
        <strain evidence="7">NBRC 104875</strain>
    </source>
</reference>
<evidence type="ECO:0000313" key="7">
    <source>
        <dbReference type="EMBL" id="GIH13892.1"/>
    </source>
</evidence>
<proteinExistence type="inferred from homology"/>
<feature type="region of interest" description="Disordered" evidence="4">
    <location>
        <begin position="185"/>
        <end position="205"/>
    </location>
</feature>
<keyword evidence="3 5" id="KW-0732">Signal</keyword>
<dbReference type="SUPFAM" id="SSF53850">
    <property type="entry name" value="Periplasmic binding protein-like II"/>
    <property type="match status" value="1"/>
</dbReference>
<dbReference type="Proteomes" id="UP000642748">
    <property type="component" value="Unassembled WGS sequence"/>
</dbReference>
<dbReference type="InterPro" id="IPR039424">
    <property type="entry name" value="SBP_5"/>
</dbReference>
<organism evidence="7 8">
    <name type="scientific">Rugosimonospora africana</name>
    <dbReference type="NCBI Taxonomy" id="556532"/>
    <lineage>
        <taxon>Bacteria</taxon>
        <taxon>Bacillati</taxon>
        <taxon>Actinomycetota</taxon>
        <taxon>Actinomycetes</taxon>
        <taxon>Micromonosporales</taxon>
        <taxon>Micromonosporaceae</taxon>
        <taxon>Rugosimonospora</taxon>
    </lineage>
</organism>
<accession>A0A8J3QPK4</accession>
<dbReference type="PROSITE" id="PS51257">
    <property type="entry name" value="PROKAR_LIPOPROTEIN"/>
    <property type="match status" value="1"/>
</dbReference>
<keyword evidence="2" id="KW-0813">Transport</keyword>